<accession>A0A6C0CW56</accession>
<reference evidence="1" key="1">
    <citation type="journal article" date="2020" name="Nature">
        <title>Giant virus diversity and host interactions through global metagenomics.</title>
        <authorList>
            <person name="Schulz F."/>
            <person name="Roux S."/>
            <person name="Paez-Espino D."/>
            <person name="Jungbluth S."/>
            <person name="Walsh D.A."/>
            <person name="Denef V.J."/>
            <person name="McMahon K.D."/>
            <person name="Konstantinidis K.T."/>
            <person name="Eloe-Fadrosh E.A."/>
            <person name="Kyrpides N.C."/>
            <person name="Woyke T."/>
        </authorList>
    </citation>
    <scope>NUCLEOTIDE SEQUENCE</scope>
    <source>
        <strain evidence="1">GVMAG-M-3300022752-66</strain>
    </source>
</reference>
<name>A0A6C0CW56_9ZZZZ</name>
<protein>
    <submittedName>
        <fullName evidence="1">Uncharacterized protein</fullName>
    </submittedName>
</protein>
<sequence>MSSCYNVAKYAFSNGVVNSSYVSDYIYNKKSKLVNCNARKTLQCKKGFTQGQYLLYNNQQFIQNGVSLNHSSLKSRLYTEKNFEAVNSICKYGVENNGVVACTSPTTINTALLPFYSYYKINSHSP</sequence>
<proteinExistence type="predicted"/>
<evidence type="ECO:0000313" key="1">
    <source>
        <dbReference type="EMBL" id="QHT08402.1"/>
    </source>
</evidence>
<dbReference type="AlphaFoldDB" id="A0A6C0CW56"/>
<organism evidence="1">
    <name type="scientific">viral metagenome</name>
    <dbReference type="NCBI Taxonomy" id="1070528"/>
    <lineage>
        <taxon>unclassified sequences</taxon>
        <taxon>metagenomes</taxon>
        <taxon>organismal metagenomes</taxon>
    </lineage>
</organism>
<dbReference type="EMBL" id="MN739495">
    <property type="protein sequence ID" value="QHT08402.1"/>
    <property type="molecule type" value="Genomic_DNA"/>
</dbReference>